<evidence type="ECO:0000313" key="3">
    <source>
        <dbReference type="Proteomes" id="UP001059617"/>
    </source>
</evidence>
<sequence>MERKSRPAPVDPDTLVTAQPHSGTHSIIDMTNGVSNQPTFATVSPLPADNLISTFGTVTPSTGQVQAWMSADAASERDRWIGTYVISYRDGQPDHIHFCGHSGD</sequence>
<feature type="region of interest" description="Disordered" evidence="1">
    <location>
        <begin position="1"/>
        <end position="26"/>
    </location>
</feature>
<proteinExistence type="predicted"/>
<reference evidence="2" key="1">
    <citation type="submission" date="2021-04" db="EMBL/GenBank/DDBJ databases">
        <authorList>
            <person name="Hartkoorn R.C."/>
            <person name="Beaudoing E."/>
            <person name="Hot D."/>
        </authorList>
    </citation>
    <scope>NUCLEOTIDE SEQUENCE</scope>
    <source>
        <strain evidence="2">NRRL B-16292</strain>
    </source>
</reference>
<name>A0ABY5W508_9ACTN</name>
<accession>A0ABY5W508</accession>
<evidence type="ECO:0000256" key="1">
    <source>
        <dbReference type="SAM" id="MobiDB-lite"/>
    </source>
</evidence>
<dbReference type="Proteomes" id="UP001059617">
    <property type="component" value="Chromosome"/>
</dbReference>
<organism evidence="2 3">
    <name type="scientific">Dactylosporangium fulvum</name>
    <dbReference type="NCBI Taxonomy" id="53359"/>
    <lineage>
        <taxon>Bacteria</taxon>
        <taxon>Bacillati</taxon>
        <taxon>Actinomycetota</taxon>
        <taxon>Actinomycetes</taxon>
        <taxon>Micromonosporales</taxon>
        <taxon>Micromonosporaceae</taxon>
        <taxon>Dactylosporangium</taxon>
    </lineage>
</organism>
<gene>
    <name evidence="2" type="ORF">Dfulv_02355</name>
</gene>
<protein>
    <submittedName>
        <fullName evidence="2">Uncharacterized protein</fullName>
    </submittedName>
</protein>
<reference evidence="2" key="2">
    <citation type="submission" date="2022-09" db="EMBL/GenBank/DDBJ databases">
        <title>Biosynthetic gene clusters of Dactylosporangioum fulvum.</title>
        <authorList>
            <person name="Caradec T."/>
        </authorList>
    </citation>
    <scope>NUCLEOTIDE SEQUENCE</scope>
    <source>
        <strain evidence="2">NRRL B-16292</strain>
    </source>
</reference>
<dbReference type="RefSeq" id="WP_259860951.1">
    <property type="nucleotide sequence ID" value="NZ_BAAAST010000024.1"/>
</dbReference>
<dbReference type="EMBL" id="CP073720">
    <property type="protein sequence ID" value="UWP83171.1"/>
    <property type="molecule type" value="Genomic_DNA"/>
</dbReference>
<keyword evidence="3" id="KW-1185">Reference proteome</keyword>
<evidence type="ECO:0000313" key="2">
    <source>
        <dbReference type="EMBL" id="UWP83171.1"/>
    </source>
</evidence>
<feature type="compositionally biased region" description="Polar residues" evidence="1">
    <location>
        <begin position="16"/>
        <end position="25"/>
    </location>
</feature>